<dbReference type="Gene3D" id="2.60.40.10">
    <property type="entry name" value="Immunoglobulins"/>
    <property type="match status" value="1"/>
</dbReference>
<feature type="domain" description="LysM" evidence="2">
    <location>
        <begin position="375"/>
        <end position="424"/>
    </location>
</feature>
<evidence type="ECO:0000259" key="2">
    <source>
        <dbReference type="PROSITE" id="PS51782"/>
    </source>
</evidence>
<feature type="compositionally biased region" description="Low complexity" evidence="1">
    <location>
        <begin position="57"/>
        <end position="66"/>
    </location>
</feature>
<feature type="region of interest" description="Disordered" evidence="1">
    <location>
        <begin position="215"/>
        <end position="250"/>
    </location>
</feature>
<sequence length="433" mass="42776">MADSKATMRIAAVAIAAAAAGAAVLAMTGWLGPSGPGAPSGAPDAPPAAQPAGQGGAPAAAVLPAARSPEPDPRSAPAPDLARGAPEPPAAEIPAEGAPPAEAPRFDVVRVEPDGAALVAGRAAPGATVEARIDGETVGEATADATGQFVLFAQADPGPAAREMTLAARLPGRPETVSADSVLILPGGLAPTSAPDAAAPLQPAPAAGEPLALAAAPPAAGDRDPAPAPAAAAGETPQAAAPGAAAEATVADAPDAPPVLLRTSSTGGVSVLDPAALGPASGVTLDALTYTARGEVHLAGRGTAGRTARIYADDRAQADAPIDGQGTWTATLASLTEPGRYTLRVDEIDDAGRVASRIESPFLREPPEALAALPDQVVVQPGHSLWAIAHARYGSGTRYALIYGANRERIRDPDLIYPGQVFDLPSGEAPPPR</sequence>
<dbReference type="InterPro" id="IPR052196">
    <property type="entry name" value="Bact_Kbp"/>
</dbReference>
<keyword evidence="4" id="KW-1185">Reference proteome</keyword>
<dbReference type="PANTHER" id="PTHR34700">
    <property type="entry name" value="POTASSIUM BINDING PROTEIN KBP"/>
    <property type="match status" value="1"/>
</dbReference>
<dbReference type="AlphaFoldDB" id="A0A1I3K8E4"/>
<dbReference type="Proteomes" id="UP000199377">
    <property type="component" value="Unassembled WGS sequence"/>
</dbReference>
<evidence type="ECO:0000313" key="4">
    <source>
        <dbReference type="Proteomes" id="UP000199377"/>
    </source>
</evidence>
<feature type="compositionally biased region" description="Low complexity" evidence="1">
    <location>
        <begin position="229"/>
        <end position="250"/>
    </location>
</feature>
<dbReference type="EMBL" id="FOQH01000008">
    <property type="protein sequence ID" value="SFI68568.1"/>
    <property type="molecule type" value="Genomic_DNA"/>
</dbReference>
<feature type="region of interest" description="Disordered" evidence="1">
    <location>
        <begin position="31"/>
        <end position="101"/>
    </location>
</feature>
<evidence type="ECO:0000256" key="1">
    <source>
        <dbReference type="SAM" id="MobiDB-lite"/>
    </source>
</evidence>
<dbReference type="SMART" id="SM00257">
    <property type="entry name" value="LysM"/>
    <property type="match status" value="1"/>
</dbReference>
<evidence type="ECO:0000313" key="3">
    <source>
        <dbReference type="EMBL" id="SFI68568.1"/>
    </source>
</evidence>
<dbReference type="InterPro" id="IPR013783">
    <property type="entry name" value="Ig-like_fold"/>
</dbReference>
<dbReference type="Gene3D" id="3.10.350.10">
    <property type="entry name" value="LysM domain"/>
    <property type="match status" value="1"/>
</dbReference>
<dbReference type="STRING" id="1114924.SAMN05216258_108335"/>
<name>A0A1I3K8E4_9RHOB</name>
<dbReference type="InterPro" id="IPR036779">
    <property type="entry name" value="LysM_dom_sf"/>
</dbReference>
<dbReference type="Pfam" id="PF01476">
    <property type="entry name" value="LysM"/>
    <property type="match status" value="1"/>
</dbReference>
<dbReference type="RefSeq" id="WP_092862156.1">
    <property type="nucleotide sequence ID" value="NZ_FOQH01000008.1"/>
</dbReference>
<dbReference type="PROSITE" id="PS51782">
    <property type="entry name" value="LYSM"/>
    <property type="match status" value="1"/>
</dbReference>
<accession>A0A1I3K8E4</accession>
<dbReference type="OrthoDB" id="370541at2"/>
<dbReference type="CDD" id="cd00118">
    <property type="entry name" value="LysM"/>
    <property type="match status" value="1"/>
</dbReference>
<gene>
    <name evidence="3" type="ORF">SAMN05216258_108335</name>
</gene>
<feature type="compositionally biased region" description="Low complexity" evidence="1">
    <location>
        <begin position="31"/>
        <end position="43"/>
    </location>
</feature>
<proteinExistence type="predicted"/>
<dbReference type="PANTHER" id="PTHR34700:SF4">
    <property type="entry name" value="PHAGE-LIKE ELEMENT PBSX PROTEIN XKDP"/>
    <property type="match status" value="1"/>
</dbReference>
<protein>
    <submittedName>
        <fullName evidence="3">LysM domain-containing protein</fullName>
    </submittedName>
</protein>
<dbReference type="InterPro" id="IPR018392">
    <property type="entry name" value="LysM"/>
</dbReference>
<reference evidence="3 4" key="1">
    <citation type="submission" date="2016-10" db="EMBL/GenBank/DDBJ databases">
        <authorList>
            <person name="de Groot N.N."/>
        </authorList>
    </citation>
    <scope>NUCLEOTIDE SEQUENCE [LARGE SCALE GENOMIC DNA]</scope>
    <source>
        <strain evidence="3 4">CGMCC 1.11030</strain>
    </source>
</reference>
<organism evidence="3 4">
    <name type="scientific">Albimonas pacifica</name>
    <dbReference type="NCBI Taxonomy" id="1114924"/>
    <lineage>
        <taxon>Bacteria</taxon>
        <taxon>Pseudomonadati</taxon>
        <taxon>Pseudomonadota</taxon>
        <taxon>Alphaproteobacteria</taxon>
        <taxon>Rhodobacterales</taxon>
        <taxon>Paracoccaceae</taxon>
        <taxon>Albimonas</taxon>
    </lineage>
</organism>